<dbReference type="OrthoDB" id="5596422at2759"/>
<keyword evidence="3" id="KW-1185">Reference proteome</keyword>
<dbReference type="AlphaFoldDB" id="A0A9P4Q0E1"/>
<comment type="caution">
    <text evidence="2">The sequence shown here is derived from an EMBL/GenBank/DDBJ whole genome shotgun (WGS) entry which is preliminary data.</text>
</comment>
<feature type="compositionally biased region" description="Polar residues" evidence="1">
    <location>
        <begin position="728"/>
        <end position="750"/>
    </location>
</feature>
<dbReference type="Proteomes" id="UP000799441">
    <property type="component" value="Unassembled WGS sequence"/>
</dbReference>
<dbReference type="EMBL" id="MU003827">
    <property type="protein sequence ID" value="KAF2718277.1"/>
    <property type="molecule type" value="Genomic_DNA"/>
</dbReference>
<evidence type="ECO:0000313" key="2">
    <source>
        <dbReference type="EMBL" id="KAF2718277.1"/>
    </source>
</evidence>
<reference evidence="2" key="1">
    <citation type="journal article" date="2020" name="Stud. Mycol.">
        <title>101 Dothideomycetes genomes: a test case for predicting lifestyles and emergence of pathogens.</title>
        <authorList>
            <person name="Haridas S."/>
            <person name="Albert R."/>
            <person name="Binder M."/>
            <person name="Bloem J."/>
            <person name="Labutti K."/>
            <person name="Salamov A."/>
            <person name="Andreopoulos B."/>
            <person name="Baker S."/>
            <person name="Barry K."/>
            <person name="Bills G."/>
            <person name="Bluhm B."/>
            <person name="Cannon C."/>
            <person name="Castanera R."/>
            <person name="Culley D."/>
            <person name="Daum C."/>
            <person name="Ezra D."/>
            <person name="Gonzalez J."/>
            <person name="Henrissat B."/>
            <person name="Kuo A."/>
            <person name="Liang C."/>
            <person name="Lipzen A."/>
            <person name="Lutzoni F."/>
            <person name="Magnuson J."/>
            <person name="Mondo S."/>
            <person name="Nolan M."/>
            <person name="Ohm R."/>
            <person name="Pangilinan J."/>
            <person name="Park H.-J."/>
            <person name="Ramirez L."/>
            <person name="Alfaro M."/>
            <person name="Sun H."/>
            <person name="Tritt A."/>
            <person name="Yoshinaga Y."/>
            <person name="Zwiers L.-H."/>
            <person name="Turgeon B."/>
            <person name="Goodwin S."/>
            <person name="Spatafora J."/>
            <person name="Crous P."/>
            <person name="Grigoriev I."/>
        </authorList>
    </citation>
    <scope>NUCLEOTIDE SEQUENCE</scope>
    <source>
        <strain evidence="2">CBS 116435</strain>
    </source>
</reference>
<feature type="region of interest" description="Disordered" evidence="1">
    <location>
        <begin position="778"/>
        <end position="840"/>
    </location>
</feature>
<evidence type="ECO:0000313" key="3">
    <source>
        <dbReference type="Proteomes" id="UP000799441"/>
    </source>
</evidence>
<evidence type="ECO:0000256" key="1">
    <source>
        <dbReference type="SAM" id="MobiDB-lite"/>
    </source>
</evidence>
<organism evidence="2 3">
    <name type="scientific">Polychaeton citri CBS 116435</name>
    <dbReference type="NCBI Taxonomy" id="1314669"/>
    <lineage>
        <taxon>Eukaryota</taxon>
        <taxon>Fungi</taxon>
        <taxon>Dikarya</taxon>
        <taxon>Ascomycota</taxon>
        <taxon>Pezizomycotina</taxon>
        <taxon>Dothideomycetes</taxon>
        <taxon>Dothideomycetidae</taxon>
        <taxon>Capnodiales</taxon>
        <taxon>Capnodiaceae</taxon>
        <taxon>Polychaeton</taxon>
    </lineage>
</organism>
<proteinExistence type="predicted"/>
<protein>
    <submittedName>
        <fullName evidence="2">Uncharacterized protein</fullName>
    </submittedName>
</protein>
<gene>
    <name evidence="2" type="ORF">K431DRAFT_138242</name>
</gene>
<name>A0A9P4Q0E1_9PEZI</name>
<feature type="region of interest" description="Disordered" evidence="1">
    <location>
        <begin position="728"/>
        <end position="755"/>
    </location>
</feature>
<feature type="region of interest" description="Disordered" evidence="1">
    <location>
        <begin position="1"/>
        <end position="26"/>
    </location>
</feature>
<sequence>MATMANQKENTRPHDELSPPCCPAAKPASIPLSGLEALSIEPGSIPLLSPCSKPLLLSQRDHSACIPSRQITPLKVRKTREDLRQTEQRPAVPLKDHLSNRTSHSKDRENNVVPLANNQLTAARHVKNDNALGFTPPAWRLDGCLPGLPINDRPAPPRESLQRHNSISKSVLLKVKQGLSVRSRSSQSIRPVDSGSRLIRRLSGKRYEGFRQGDGHRASSFDSSRVFAAEHISEPSTNDRTDITPSLRTSELLASFPKPLSNKGTHIDTQYTPQTGFRSAESESIDGQAHIPSRLASLQSCKDVRESVSRFVPYVSLSINTDTSVVDFAKQQDVWICVEATVSVHQTKSSQSSPRSSPQSSTIDAVALIDISISEHTAELLKRWTEHAADDLFVAQDRLIAFAIRSRLDHTSSATDFAATQIHPLQNVDVVRLLSGIQQTVSGKYQGWFEDGMNVHDLILAAEAQGVHPTSTHIFVISPTPSRLALELENIAQWPVHQFSIGLTSCKNVFFHDQARCAWAVREAIPYATEAGGVLGIMSKQIHDGLIDGVIPGVRLCLRPAPRCVIRDIIGHRAHSNLKPGMRCELFVRLTVPKLDQQQSVDISDNNQEWLFAELESMVGTLTSPILLVEARYKHSLVQQTNTVTVRQAASLRRPRTSCHWSQGSLQDSMSDAEVVYGRLAAFVATQRPPELALKIISQYFDMSSPHMQLVRSVRELLANERLYQPSQASNTTLETNSRTRPSATVTQTDASDDNRLELAYDQMNNSSIIKVNLQTFPPHRLPDMRMGTSPRRSPLHKRSLAQANLDASNGEEEPTATRLPERDSAEDPTGSAPSDTRDDARQIWHHMRKSSRSAKQLADMTIEEMQRLEAGDKLLADLRHRALANKRSIGIETLKSWQSEQSSRSEAPWL</sequence>
<accession>A0A9P4Q0E1</accession>